<dbReference type="InterPro" id="IPR043135">
    <property type="entry name" value="Fur_C"/>
</dbReference>
<feature type="binding site" evidence="7">
    <location>
        <position position="98"/>
    </location>
    <ligand>
        <name>Zn(2+)</name>
        <dbReference type="ChEBI" id="CHEBI:29105"/>
    </ligand>
</feature>
<sequence>MEIPFKDIKQKFQACGLKTTPQRTAIYDALLRSTTHPTAEELFAEVAPQFPMMSLNTVYYTLGALRTSRLIHEVNIGHTRARFDANLSPHHHLICLGCQSIVDVIDPRLNRLTSPAGIPKDFEITSYQVAFRGLCGSCLRHTGRSINHSSPGLHPTTVKGGLHGKSS</sequence>
<gene>
    <name evidence="8" type="ORF">PQG83_13250</name>
</gene>
<dbReference type="GO" id="GO:1900376">
    <property type="term" value="P:regulation of secondary metabolite biosynthetic process"/>
    <property type="evidence" value="ECO:0007669"/>
    <property type="project" value="TreeGrafter"/>
</dbReference>
<dbReference type="RefSeq" id="WP_312741851.1">
    <property type="nucleotide sequence ID" value="NZ_CP116968.1"/>
</dbReference>
<feature type="binding site" evidence="7">
    <location>
        <position position="138"/>
    </location>
    <ligand>
        <name>Zn(2+)</name>
        <dbReference type="ChEBI" id="CHEBI:29105"/>
    </ligand>
</feature>
<feature type="binding site" evidence="7">
    <location>
        <position position="135"/>
    </location>
    <ligand>
        <name>Zn(2+)</name>
        <dbReference type="ChEBI" id="CHEBI:29105"/>
    </ligand>
</feature>
<reference evidence="8 9" key="1">
    <citation type="submission" date="2023-01" db="EMBL/GenBank/DDBJ databases">
        <title>Cultivation and genomic characterization of new, ubiquitous marine nitrite-oxidizing bacteria from the Nitrospirales.</title>
        <authorList>
            <person name="Mueller A.J."/>
            <person name="Daebeler A."/>
            <person name="Herbold C.W."/>
            <person name="Kirkegaard R.H."/>
            <person name="Daims H."/>
        </authorList>
    </citation>
    <scope>NUCLEOTIDE SEQUENCE [LARGE SCALE GENOMIC DNA]</scope>
    <source>
        <strain evidence="8 9">DK</strain>
    </source>
</reference>
<dbReference type="Gene3D" id="3.30.1490.190">
    <property type="match status" value="1"/>
</dbReference>
<dbReference type="InterPro" id="IPR036388">
    <property type="entry name" value="WH-like_DNA-bd_sf"/>
</dbReference>
<dbReference type="SUPFAM" id="SSF46785">
    <property type="entry name" value="Winged helix' DNA-binding domain"/>
    <property type="match status" value="1"/>
</dbReference>
<evidence type="ECO:0000256" key="1">
    <source>
        <dbReference type="ARBA" id="ARBA00007957"/>
    </source>
</evidence>
<evidence type="ECO:0000256" key="6">
    <source>
        <dbReference type="ARBA" id="ARBA00023163"/>
    </source>
</evidence>
<proteinExistence type="inferred from homology"/>
<dbReference type="GO" id="GO:0045892">
    <property type="term" value="P:negative regulation of DNA-templated transcription"/>
    <property type="evidence" value="ECO:0007669"/>
    <property type="project" value="TreeGrafter"/>
</dbReference>
<evidence type="ECO:0000256" key="4">
    <source>
        <dbReference type="ARBA" id="ARBA00023015"/>
    </source>
</evidence>
<keyword evidence="2" id="KW-0678">Repressor</keyword>
<dbReference type="PANTHER" id="PTHR33202:SF7">
    <property type="entry name" value="FERRIC UPTAKE REGULATION PROTEIN"/>
    <property type="match status" value="1"/>
</dbReference>
<evidence type="ECO:0000256" key="2">
    <source>
        <dbReference type="ARBA" id="ARBA00022491"/>
    </source>
</evidence>
<dbReference type="PANTHER" id="PTHR33202">
    <property type="entry name" value="ZINC UPTAKE REGULATION PROTEIN"/>
    <property type="match status" value="1"/>
</dbReference>
<feature type="binding site" evidence="7">
    <location>
        <position position="95"/>
    </location>
    <ligand>
        <name>Zn(2+)</name>
        <dbReference type="ChEBI" id="CHEBI:29105"/>
    </ligand>
</feature>
<dbReference type="Gene3D" id="1.10.10.10">
    <property type="entry name" value="Winged helix-like DNA-binding domain superfamily/Winged helix DNA-binding domain"/>
    <property type="match status" value="1"/>
</dbReference>
<comment type="cofactor">
    <cofactor evidence="7">
        <name>Zn(2+)</name>
        <dbReference type="ChEBI" id="CHEBI:29105"/>
    </cofactor>
    <text evidence="7">Binds 1 zinc ion per subunit.</text>
</comment>
<dbReference type="GO" id="GO:0000976">
    <property type="term" value="F:transcription cis-regulatory region binding"/>
    <property type="evidence" value="ECO:0007669"/>
    <property type="project" value="TreeGrafter"/>
</dbReference>
<dbReference type="KEGG" id="nneo:PQG83_13250"/>
<keyword evidence="4" id="KW-0805">Transcription regulation</keyword>
<evidence type="ECO:0000256" key="7">
    <source>
        <dbReference type="PIRSR" id="PIRSR602481-1"/>
    </source>
</evidence>
<keyword evidence="7" id="KW-0479">Metal-binding</keyword>
<dbReference type="Pfam" id="PF01475">
    <property type="entry name" value="FUR"/>
    <property type="match status" value="1"/>
</dbReference>
<keyword evidence="9" id="KW-1185">Reference proteome</keyword>
<dbReference type="InterPro" id="IPR002481">
    <property type="entry name" value="FUR"/>
</dbReference>
<dbReference type="InterPro" id="IPR036390">
    <property type="entry name" value="WH_DNA-bd_sf"/>
</dbReference>
<protein>
    <submittedName>
        <fullName evidence="8">Transcriptional repressor</fullName>
    </submittedName>
</protein>
<evidence type="ECO:0000256" key="5">
    <source>
        <dbReference type="ARBA" id="ARBA00023125"/>
    </source>
</evidence>
<dbReference type="AlphaFoldDB" id="A0AA96GM11"/>
<evidence type="ECO:0000256" key="3">
    <source>
        <dbReference type="ARBA" id="ARBA00022833"/>
    </source>
</evidence>
<keyword evidence="6" id="KW-0804">Transcription</keyword>
<name>A0AA96GM11_9BACT</name>
<organism evidence="8 9">
    <name type="scientific">Candidatus Nitrospira neomarina</name>
    <dbReference type="NCBI Taxonomy" id="3020899"/>
    <lineage>
        <taxon>Bacteria</taxon>
        <taxon>Pseudomonadati</taxon>
        <taxon>Nitrospirota</taxon>
        <taxon>Nitrospiria</taxon>
        <taxon>Nitrospirales</taxon>
        <taxon>Nitrospiraceae</taxon>
        <taxon>Nitrospira</taxon>
    </lineage>
</organism>
<keyword evidence="3 7" id="KW-0862">Zinc</keyword>
<evidence type="ECO:0000313" key="9">
    <source>
        <dbReference type="Proteomes" id="UP001302494"/>
    </source>
</evidence>
<dbReference type="GO" id="GO:0008270">
    <property type="term" value="F:zinc ion binding"/>
    <property type="evidence" value="ECO:0007669"/>
    <property type="project" value="TreeGrafter"/>
</dbReference>
<keyword evidence="5" id="KW-0238">DNA-binding</keyword>
<evidence type="ECO:0000313" key="8">
    <source>
        <dbReference type="EMBL" id="WNM60724.1"/>
    </source>
</evidence>
<dbReference type="GO" id="GO:0003700">
    <property type="term" value="F:DNA-binding transcription factor activity"/>
    <property type="evidence" value="ECO:0007669"/>
    <property type="project" value="InterPro"/>
</dbReference>
<accession>A0AA96GM11</accession>
<dbReference type="EMBL" id="CP116968">
    <property type="protein sequence ID" value="WNM60724.1"/>
    <property type="molecule type" value="Genomic_DNA"/>
</dbReference>
<comment type="similarity">
    <text evidence="1">Belongs to the Fur family.</text>
</comment>
<dbReference type="Proteomes" id="UP001302494">
    <property type="component" value="Chromosome"/>
</dbReference>
<dbReference type="CDD" id="cd07153">
    <property type="entry name" value="Fur_like"/>
    <property type="match status" value="1"/>
</dbReference>